<accession>A0ABS6SAU7</accession>
<reference evidence="1 2" key="1">
    <citation type="submission" date="2021-04" db="EMBL/GenBank/DDBJ databases">
        <authorList>
            <person name="Pira H."/>
            <person name="Risdian C."/>
            <person name="Wink J."/>
        </authorList>
    </citation>
    <scope>NUCLEOTIDE SEQUENCE [LARGE SCALE GENOMIC DNA]</scope>
    <source>
        <strain evidence="1 2">WHA3</strain>
    </source>
</reference>
<evidence type="ECO:0000313" key="1">
    <source>
        <dbReference type="EMBL" id="MBV7255523.1"/>
    </source>
</evidence>
<keyword evidence="2" id="KW-1185">Reference proteome</keyword>
<evidence type="ECO:0008006" key="3">
    <source>
        <dbReference type="Google" id="ProtNLM"/>
    </source>
</evidence>
<dbReference type="RefSeq" id="WP_218443856.1">
    <property type="nucleotide sequence ID" value="NZ_JAGSPA010000001.1"/>
</dbReference>
<comment type="caution">
    <text evidence="1">The sequence shown here is derived from an EMBL/GenBank/DDBJ whole genome shotgun (WGS) entry which is preliminary data.</text>
</comment>
<protein>
    <recommendedName>
        <fullName evidence="3">Lipoprotein</fullName>
    </recommendedName>
</protein>
<proteinExistence type="predicted"/>
<dbReference type="Proteomes" id="UP000722336">
    <property type="component" value="Unassembled WGS sequence"/>
</dbReference>
<sequence>MTDFKTACNFCMVGLSLLFELSACSNNLEQKSVKEFREFCQSRQIFKVLNDKKWNEFKLKVNEINGHGPLKLDSRKYMESIGYSYIKTGPKNQFSVKKFGIWKDSIAFYGRDIAYLESIYLFPDKTWYPAPRTPIDSCLNYHQVSERVQFTYIGG</sequence>
<organism evidence="1 2">
    <name type="scientific">Pacificimonas pallii</name>
    <dbReference type="NCBI Taxonomy" id="2827236"/>
    <lineage>
        <taxon>Bacteria</taxon>
        <taxon>Pseudomonadati</taxon>
        <taxon>Pseudomonadota</taxon>
        <taxon>Alphaproteobacteria</taxon>
        <taxon>Sphingomonadales</taxon>
        <taxon>Sphingosinicellaceae</taxon>
        <taxon>Pacificimonas</taxon>
    </lineage>
</organism>
<gene>
    <name evidence="1" type="ORF">KCG44_01850</name>
</gene>
<dbReference type="EMBL" id="JAGSPA010000001">
    <property type="protein sequence ID" value="MBV7255523.1"/>
    <property type="molecule type" value="Genomic_DNA"/>
</dbReference>
<evidence type="ECO:0000313" key="2">
    <source>
        <dbReference type="Proteomes" id="UP000722336"/>
    </source>
</evidence>
<name>A0ABS6SAU7_9SPHN</name>